<protein>
    <submittedName>
        <fullName evidence="1">Uncharacterized protein</fullName>
    </submittedName>
</protein>
<keyword evidence="2" id="KW-1185">Reference proteome</keyword>
<sequence length="58" mass="6788">MRQGRDLYLALPAGRDGVWVPERPPRWLLCFCMCKCFSRWMFEGARVCAVGRAAIRQR</sequence>
<name>A0A2I2KRY1_9ACTN</name>
<gene>
    <name evidence="1" type="ORF">FRACA_250004</name>
</gene>
<proteinExistence type="predicted"/>
<organism evidence="1 2">
    <name type="scientific">Frankia canadensis</name>
    <dbReference type="NCBI Taxonomy" id="1836972"/>
    <lineage>
        <taxon>Bacteria</taxon>
        <taxon>Bacillati</taxon>
        <taxon>Actinomycetota</taxon>
        <taxon>Actinomycetes</taxon>
        <taxon>Frankiales</taxon>
        <taxon>Frankiaceae</taxon>
        <taxon>Frankia</taxon>
    </lineage>
</organism>
<evidence type="ECO:0000313" key="2">
    <source>
        <dbReference type="Proteomes" id="UP000234331"/>
    </source>
</evidence>
<evidence type="ECO:0000313" key="1">
    <source>
        <dbReference type="EMBL" id="SNQ48428.1"/>
    </source>
</evidence>
<reference evidence="1 2" key="1">
    <citation type="submission" date="2017-06" db="EMBL/GenBank/DDBJ databases">
        <authorList>
            <person name="Kim H.J."/>
            <person name="Triplett B.A."/>
        </authorList>
    </citation>
    <scope>NUCLEOTIDE SEQUENCE [LARGE SCALE GENOMIC DNA]</scope>
    <source>
        <strain evidence="1">FRACA_ARgP5</strain>
    </source>
</reference>
<accession>A0A2I2KRY1</accession>
<dbReference type="EMBL" id="FZMO01000168">
    <property type="protein sequence ID" value="SNQ48428.1"/>
    <property type="molecule type" value="Genomic_DNA"/>
</dbReference>
<dbReference type="AlphaFoldDB" id="A0A2I2KRY1"/>
<dbReference type="Proteomes" id="UP000234331">
    <property type="component" value="Unassembled WGS sequence"/>
</dbReference>